<dbReference type="Proteomes" id="UP000003919">
    <property type="component" value="Unassembled WGS sequence"/>
</dbReference>
<dbReference type="PANTHER" id="PTHR42767">
    <property type="entry name" value="ENDO-BETA-1,6-GALACTANASE"/>
    <property type="match status" value="1"/>
</dbReference>
<dbReference type="Pfam" id="PF14587">
    <property type="entry name" value="Glyco_hydr_30_2"/>
    <property type="match status" value="1"/>
</dbReference>
<protein>
    <submittedName>
        <fullName evidence="4">Xylanase</fullName>
    </submittedName>
</protein>
<keyword evidence="4" id="KW-0858">Xylan degradation</keyword>
<comment type="caution">
    <text evidence="4">The sequence shown here is derived from an EMBL/GenBank/DDBJ whole genome shotgun (WGS) entry which is preliminary data.</text>
</comment>
<feature type="chain" id="PRO_5002653338" evidence="1">
    <location>
        <begin position="20"/>
        <end position="500"/>
    </location>
</feature>
<dbReference type="GO" id="GO:0004553">
    <property type="term" value="F:hydrolase activity, hydrolyzing O-glycosyl compounds"/>
    <property type="evidence" value="ECO:0007669"/>
    <property type="project" value="InterPro"/>
</dbReference>
<keyword evidence="4" id="KW-0624">Polysaccharide degradation</keyword>
<name>A3HZM4_9BACT</name>
<dbReference type="eggNOG" id="COG5520">
    <property type="taxonomic scope" value="Bacteria"/>
</dbReference>
<dbReference type="InterPro" id="IPR039514">
    <property type="entry name" value="6GAL-like"/>
</dbReference>
<dbReference type="PANTHER" id="PTHR42767:SF1">
    <property type="entry name" value="ENDO-BETA-1,6-GALACTANASE-LIKE DOMAIN-CONTAINING PROTEIN"/>
    <property type="match status" value="1"/>
</dbReference>
<evidence type="ECO:0000259" key="3">
    <source>
        <dbReference type="Pfam" id="PF17189"/>
    </source>
</evidence>
<proteinExistence type="predicted"/>
<dbReference type="OrthoDB" id="9806701at2"/>
<evidence type="ECO:0000259" key="2">
    <source>
        <dbReference type="Pfam" id="PF14587"/>
    </source>
</evidence>
<dbReference type="AlphaFoldDB" id="A3HZM4"/>
<keyword evidence="4" id="KW-0378">Hydrolase</keyword>
<dbReference type="GO" id="GO:0045493">
    <property type="term" value="P:xylan catabolic process"/>
    <property type="evidence" value="ECO:0007669"/>
    <property type="project" value="UniProtKB-KW"/>
</dbReference>
<feature type="domain" description="Glycosyl hydrolase family 30 beta sandwich" evidence="3">
    <location>
        <begin position="416"/>
        <end position="495"/>
    </location>
</feature>
<feature type="domain" description="Endo-beta-1,6-galactanase-like" evidence="2">
    <location>
        <begin position="27"/>
        <end position="385"/>
    </location>
</feature>
<dbReference type="Gene3D" id="2.60.40.1180">
    <property type="entry name" value="Golgi alpha-mannosidase II"/>
    <property type="match status" value="1"/>
</dbReference>
<dbReference type="InterPro" id="IPR013780">
    <property type="entry name" value="Glyco_hydro_b"/>
</dbReference>
<evidence type="ECO:0000313" key="5">
    <source>
        <dbReference type="Proteomes" id="UP000003919"/>
    </source>
</evidence>
<gene>
    <name evidence="4" type="ORF">ALPR1_07290</name>
</gene>
<accession>A3HZM4</accession>
<dbReference type="InterPro" id="IPR017853">
    <property type="entry name" value="GH"/>
</dbReference>
<feature type="signal peptide" evidence="1">
    <location>
        <begin position="1"/>
        <end position="19"/>
    </location>
</feature>
<sequence>MNFRICLFLFLLSVTISKAQETKNEISVTLHPEVQFQTIDHFGASDAWSAQFVGNWPEAKKEAIANLLFSQEMKQGNPEGIGLSMWRFNLGAGSAEQGETSGIKDEWRRAESFLGNKGELDMSKAERQVWFAEAAKNRGVEKLLLFSNSPPIQFTKNSKAYSSDGRSNLKTDAIDDFSDYLSDVVSGLQKMGLNPGYVSPVNEPQWDWSDGGQEGNPYTNEQIAELVKGINTSFQEHDIKVKIDVAEAGKINYLFEKADKPQRGTQVKSFFDQKSPTYLGDLSNLSNVISAHSYFTTSPLDKSADLRAKVASTVASIPGLNYWMSEYCILGDNEGEIRGNGRDLGMKSALYMARVIHQDLTISNASAWNWWLAISPYNYKDGLIYIDKEKKDGRFFESKMLWVLGNYSRFIRPGYQRIGLDVSNEKLMVSAFQNPDTKDIVLIVLNSNPTSELLKIANSDTKWIKAYITDENSNLAAIEISGSLQEIPKESVMTFLISLD</sequence>
<evidence type="ECO:0000256" key="1">
    <source>
        <dbReference type="SAM" id="SignalP"/>
    </source>
</evidence>
<dbReference type="RefSeq" id="WP_008199482.1">
    <property type="nucleotide sequence ID" value="NZ_CM001023.1"/>
</dbReference>
<keyword evidence="1" id="KW-0732">Signal</keyword>
<keyword evidence="4" id="KW-0119">Carbohydrate metabolism</keyword>
<reference evidence="4 5" key="1">
    <citation type="journal article" date="2011" name="J. Bacteriol.">
        <title>Complete genome sequence of Algoriphagus sp. PR1, bacterial prey of a colony-forming choanoflagellate.</title>
        <authorList>
            <person name="Alegado R.A."/>
            <person name="Ferriera S."/>
            <person name="Nusbaum C."/>
            <person name="Young S.K."/>
            <person name="Zeng Q."/>
            <person name="Imamovic A."/>
            <person name="Fairclough S.R."/>
            <person name="King N."/>
        </authorList>
    </citation>
    <scope>NUCLEOTIDE SEQUENCE [LARGE SCALE GENOMIC DNA]</scope>
    <source>
        <strain evidence="4 5">PR1</strain>
    </source>
</reference>
<evidence type="ECO:0000313" key="4">
    <source>
        <dbReference type="EMBL" id="EAZ80710.1"/>
    </source>
</evidence>
<dbReference type="HOGENOM" id="CLU_031530_0_0_10"/>
<dbReference type="InterPro" id="IPR039743">
    <property type="entry name" value="6GAL/EXGAL"/>
</dbReference>
<dbReference type="Gene3D" id="3.20.20.80">
    <property type="entry name" value="Glycosidases"/>
    <property type="match status" value="1"/>
</dbReference>
<dbReference type="STRING" id="388413.ALPR1_07290"/>
<keyword evidence="4" id="KW-0326">Glycosidase</keyword>
<dbReference type="InterPro" id="IPR033452">
    <property type="entry name" value="GH30_C"/>
</dbReference>
<dbReference type="SUPFAM" id="SSF51445">
    <property type="entry name" value="(Trans)glycosidases"/>
    <property type="match status" value="1"/>
</dbReference>
<organism evidence="4 5">
    <name type="scientific">Algoriphagus machipongonensis</name>
    <dbReference type="NCBI Taxonomy" id="388413"/>
    <lineage>
        <taxon>Bacteria</taxon>
        <taxon>Pseudomonadati</taxon>
        <taxon>Bacteroidota</taxon>
        <taxon>Cytophagia</taxon>
        <taxon>Cytophagales</taxon>
        <taxon>Cyclobacteriaceae</taxon>
        <taxon>Algoriphagus</taxon>
    </lineage>
</organism>
<keyword evidence="5" id="KW-1185">Reference proteome</keyword>
<dbReference type="EMBL" id="AAXU02000001">
    <property type="protein sequence ID" value="EAZ80710.1"/>
    <property type="molecule type" value="Genomic_DNA"/>
</dbReference>
<dbReference type="Pfam" id="PF17189">
    <property type="entry name" value="Glyco_hydro_30C"/>
    <property type="match status" value="1"/>
</dbReference>